<feature type="domain" description="DALR anticodon binding" evidence="13">
    <location>
        <begin position="438"/>
        <end position="555"/>
    </location>
</feature>
<evidence type="ECO:0000256" key="10">
    <source>
        <dbReference type="ARBA" id="ARBA00049339"/>
    </source>
</evidence>
<dbReference type="FunFam" id="1.10.730.10:FF:000008">
    <property type="entry name" value="Arginine--tRNA ligase"/>
    <property type="match status" value="1"/>
</dbReference>
<dbReference type="SMART" id="SM01016">
    <property type="entry name" value="Arg_tRNA_synt_N"/>
    <property type="match status" value="1"/>
</dbReference>
<comment type="similarity">
    <text evidence="2 11 12">Belongs to the class-I aminoacyl-tRNA synthetase family.</text>
</comment>
<dbReference type="PANTHER" id="PTHR11956:SF5">
    <property type="entry name" value="ARGININE--TRNA LIGASE, CYTOPLASMIC"/>
    <property type="match status" value="1"/>
</dbReference>
<dbReference type="PRINTS" id="PR01038">
    <property type="entry name" value="TRNASYNTHARG"/>
</dbReference>
<keyword evidence="16" id="KW-1185">Reference proteome</keyword>
<gene>
    <name evidence="11" type="primary">argS</name>
    <name evidence="15" type="ordered locus">Sulac_3466</name>
</gene>
<dbReference type="InterPro" id="IPR014729">
    <property type="entry name" value="Rossmann-like_a/b/a_fold"/>
</dbReference>
<protein>
    <recommendedName>
        <fullName evidence="11">Arginine--tRNA ligase</fullName>
        <ecNumber evidence="11">6.1.1.19</ecNumber>
    </recommendedName>
    <alternativeName>
        <fullName evidence="11">Arginyl-tRNA synthetase</fullName>
        <shortName evidence="11">ArgRS</shortName>
    </alternativeName>
</protein>
<evidence type="ECO:0000256" key="1">
    <source>
        <dbReference type="ARBA" id="ARBA00004496"/>
    </source>
</evidence>
<keyword evidence="7 11" id="KW-0067">ATP-binding</keyword>
<dbReference type="AlphaFoldDB" id="G8TUE2"/>
<dbReference type="Pfam" id="PF03485">
    <property type="entry name" value="Arg_tRNA_synt_N"/>
    <property type="match status" value="1"/>
</dbReference>
<evidence type="ECO:0000256" key="3">
    <source>
        <dbReference type="ARBA" id="ARBA00011245"/>
    </source>
</evidence>
<dbReference type="GO" id="GO:0005524">
    <property type="term" value="F:ATP binding"/>
    <property type="evidence" value="ECO:0007669"/>
    <property type="project" value="UniProtKB-UniRule"/>
</dbReference>
<dbReference type="PANTHER" id="PTHR11956">
    <property type="entry name" value="ARGINYL-TRNA SYNTHETASE"/>
    <property type="match status" value="1"/>
</dbReference>
<keyword evidence="5 11" id="KW-0436">Ligase</keyword>
<accession>G8TUE2</accession>
<dbReference type="GO" id="GO:0005737">
    <property type="term" value="C:cytoplasm"/>
    <property type="evidence" value="ECO:0007669"/>
    <property type="project" value="UniProtKB-SubCell"/>
</dbReference>
<dbReference type="GO" id="GO:0006420">
    <property type="term" value="P:arginyl-tRNA aminoacylation"/>
    <property type="evidence" value="ECO:0007669"/>
    <property type="project" value="UniProtKB-UniRule"/>
</dbReference>
<dbReference type="Gene3D" id="3.30.1360.70">
    <property type="entry name" value="Arginyl tRNA synthetase N-terminal domain"/>
    <property type="match status" value="1"/>
</dbReference>
<dbReference type="InterPro" id="IPR005148">
    <property type="entry name" value="Arg-tRNA-synth_N"/>
</dbReference>
<dbReference type="Gene3D" id="1.10.730.10">
    <property type="entry name" value="Isoleucyl-tRNA Synthetase, Domain 1"/>
    <property type="match status" value="1"/>
</dbReference>
<proteinExistence type="inferred from homology"/>
<dbReference type="InterPro" id="IPR036695">
    <property type="entry name" value="Arg-tRNA-synth_N_sf"/>
</dbReference>
<keyword evidence="8 11" id="KW-0648">Protein biosynthesis</keyword>
<evidence type="ECO:0000256" key="4">
    <source>
        <dbReference type="ARBA" id="ARBA00022490"/>
    </source>
</evidence>
<dbReference type="FunFam" id="3.40.50.620:FF:000062">
    <property type="entry name" value="Arginine--tRNA ligase"/>
    <property type="match status" value="1"/>
</dbReference>
<sequence>MASRLHEARALVRQLIIERLEAEGFPGLGEWVEVDVPTEKGHGDLTSSFAMKVARYTKLPPVKLAERILATWPETPLVESVSVAGPGFFNVTLKTRWMAEVVNLVRANPATYGNSDIGRGARVLLEFVSANPTGPLVVVSGRAAAVGDAMARLMEAAGFRAHREFYVNDAGNQIRTFGQAVWLRLRELVLGEDVESHWPEGVYPGDYVKDLAEDFMAAHPETDVAALGENDFDRLGAWAAEKMRSRQEAVLARFGVQFDRWFSERQLRESGAVEAVIQRLKERGYLEEREGALWFLSTRFGDDKDRVMVKSDGSYTYFVPDAAYHADKFDRGFDYVIDLLGPDHHGYVARMRAVVEALGFPRDRLEILIIQLVRLVKAGQVVRMSKRRGQFFTLEELLDDAGVDPTRYFLLERAPETPMDFDMDLAGLRGTDNPVYYIQYAGARIHSILRQWQASGQIGVPLDLSYLTAPEERTLLFLLAQFPDVIARAAVERAPHLMPRYLTELAGAYHTYYRQYRVLEETPPVRQARLALSEAVLAVITRGLNLLGISQPEKM</sequence>
<keyword evidence="9 11" id="KW-0030">Aminoacyl-tRNA synthetase</keyword>
<evidence type="ECO:0000313" key="16">
    <source>
        <dbReference type="Proteomes" id="UP000005439"/>
    </source>
</evidence>
<dbReference type="PATRIC" id="fig|679936.5.peg.3587"/>
<evidence type="ECO:0000256" key="5">
    <source>
        <dbReference type="ARBA" id="ARBA00022598"/>
    </source>
</evidence>
<dbReference type="InterPro" id="IPR008909">
    <property type="entry name" value="DALR_anticod-bd"/>
</dbReference>
<organism evidence="15 16">
    <name type="scientific">Sulfobacillus acidophilus (strain ATCC 700253 / DSM 10332 / NAL)</name>
    <dbReference type="NCBI Taxonomy" id="679936"/>
    <lineage>
        <taxon>Bacteria</taxon>
        <taxon>Bacillati</taxon>
        <taxon>Bacillota</taxon>
        <taxon>Clostridia</taxon>
        <taxon>Eubacteriales</taxon>
        <taxon>Clostridiales Family XVII. Incertae Sedis</taxon>
        <taxon>Sulfobacillus</taxon>
    </lineage>
</organism>
<evidence type="ECO:0000256" key="8">
    <source>
        <dbReference type="ARBA" id="ARBA00022917"/>
    </source>
</evidence>
<feature type="short sequence motif" description="'HIGH' region" evidence="11">
    <location>
        <begin position="130"/>
        <end position="140"/>
    </location>
</feature>
<dbReference type="EC" id="6.1.1.19" evidence="11"/>
<dbReference type="GO" id="GO:0004814">
    <property type="term" value="F:arginine-tRNA ligase activity"/>
    <property type="evidence" value="ECO:0007669"/>
    <property type="project" value="UniProtKB-UniRule"/>
</dbReference>
<dbReference type="SUPFAM" id="SSF47323">
    <property type="entry name" value="Anticodon-binding domain of a subclass of class I aminoacyl-tRNA synthetases"/>
    <property type="match status" value="1"/>
</dbReference>
<dbReference type="InterPro" id="IPR035684">
    <property type="entry name" value="ArgRS_core"/>
</dbReference>
<dbReference type="CDD" id="cd00671">
    <property type="entry name" value="ArgRS_core"/>
    <property type="match status" value="1"/>
</dbReference>
<keyword evidence="6 11" id="KW-0547">Nucleotide-binding</keyword>
<evidence type="ECO:0000256" key="11">
    <source>
        <dbReference type="HAMAP-Rule" id="MF_00123"/>
    </source>
</evidence>
<dbReference type="HAMAP" id="MF_00123">
    <property type="entry name" value="Arg_tRNA_synth"/>
    <property type="match status" value="1"/>
</dbReference>
<dbReference type="STRING" id="679936.Sulac_3466"/>
<evidence type="ECO:0000259" key="13">
    <source>
        <dbReference type="SMART" id="SM00836"/>
    </source>
</evidence>
<dbReference type="HOGENOM" id="CLU_006406_0_1_9"/>
<comment type="catalytic activity">
    <reaction evidence="10 11">
        <text>tRNA(Arg) + L-arginine + ATP = L-arginyl-tRNA(Arg) + AMP + diphosphate</text>
        <dbReference type="Rhea" id="RHEA:20301"/>
        <dbReference type="Rhea" id="RHEA-COMP:9658"/>
        <dbReference type="Rhea" id="RHEA-COMP:9673"/>
        <dbReference type="ChEBI" id="CHEBI:30616"/>
        <dbReference type="ChEBI" id="CHEBI:32682"/>
        <dbReference type="ChEBI" id="CHEBI:33019"/>
        <dbReference type="ChEBI" id="CHEBI:78442"/>
        <dbReference type="ChEBI" id="CHEBI:78513"/>
        <dbReference type="ChEBI" id="CHEBI:456215"/>
        <dbReference type="EC" id="6.1.1.19"/>
    </reaction>
</comment>
<reference evidence="15 16" key="2">
    <citation type="journal article" date="2012" name="Stand. Genomic Sci.">
        <title>Complete genome sequence of the moderately thermophilic mineral-sulfide-oxidizing firmicute Sulfobacillus acidophilus type strain (NAL(T)).</title>
        <authorList>
            <person name="Anderson I."/>
            <person name="Chertkov O."/>
            <person name="Chen A."/>
            <person name="Saunders E."/>
            <person name="Lapidus A."/>
            <person name="Nolan M."/>
            <person name="Lucas S."/>
            <person name="Hammon N."/>
            <person name="Deshpande S."/>
            <person name="Cheng J.F."/>
            <person name="Han C."/>
            <person name="Tapia R."/>
            <person name="Goodwin L.A."/>
            <person name="Pitluck S."/>
            <person name="Liolios K."/>
            <person name="Pagani I."/>
            <person name="Ivanova N."/>
            <person name="Mikhailova N."/>
            <person name="Pati A."/>
            <person name="Palaniappan K."/>
            <person name="Land M."/>
            <person name="Pan C."/>
            <person name="Rohde M."/>
            <person name="Pukall R."/>
            <person name="Goker M."/>
            <person name="Detter J.C."/>
            <person name="Woyke T."/>
            <person name="Bristow J."/>
            <person name="Eisen J.A."/>
            <person name="Markowitz V."/>
            <person name="Hugenholtz P."/>
            <person name="Kyrpides N.C."/>
            <person name="Klenk H.P."/>
            <person name="Mavromatis K."/>
        </authorList>
    </citation>
    <scope>NUCLEOTIDE SEQUENCE [LARGE SCALE GENOMIC DNA]</scope>
    <source>
        <strain evidence="16">ATCC 700253 / DSM 10332 / NAL</strain>
    </source>
</reference>
<evidence type="ECO:0000256" key="2">
    <source>
        <dbReference type="ARBA" id="ARBA00005594"/>
    </source>
</evidence>
<keyword evidence="4 11" id="KW-0963">Cytoplasm</keyword>
<evidence type="ECO:0000313" key="15">
    <source>
        <dbReference type="EMBL" id="AEW06904.1"/>
    </source>
</evidence>
<dbReference type="Pfam" id="PF00750">
    <property type="entry name" value="tRNA-synt_1d"/>
    <property type="match status" value="1"/>
</dbReference>
<evidence type="ECO:0000256" key="9">
    <source>
        <dbReference type="ARBA" id="ARBA00023146"/>
    </source>
</evidence>
<dbReference type="EMBL" id="CP003179">
    <property type="protein sequence ID" value="AEW06904.1"/>
    <property type="molecule type" value="Genomic_DNA"/>
</dbReference>
<evidence type="ECO:0000259" key="14">
    <source>
        <dbReference type="SMART" id="SM01016"/>
    </source>
</evidence>
<dbReference type="InterPro" id="IPR009080">
    <property type="entry name" value="tRNAsynth_Ia_anticodon-bd"/>
</dbReference>
<dbReference type="SMART" id="SM00836">
    <property type="entry name" value="DALR_1"/>
    <property type="match status" value="1"/>
</dbReference>
<dbReference type="Proteomes" id="UP000005439">
    <property type="component" value="Chromosome"/>
</dbReference>
<reference evidence="16" key="1">
    <citation type="submission" date="2011-12" db="EMBL/GenBank/DDBJ databases">
        <title>The complete genome of chromosome of Sulfobacillus acidophilus DSM 10332.</title>
        <authorList>
            <person name="Lucas S."/>
            <person name="Han J."/>
            <person name="Lapidus A."/>
            <person name="Bruce D."/>
            <person name="Goodwin L."/>
            <person name="Pitluck S."/>
            <person name="Peters L."/>
            <person name="Kyrpides N."/>
            <person name="Mavromatis K."/>
            <person name="Ivanova N."/>
            <person name="Mikhailova N."/>
            <person name="Chertkov O."/>
            <person name="Saunders E."/>
            <person name="Detter J.C."/>
            <person name="Tapia R."/>
            <person name="Han C."/>
            <person name="Land M."/>
            <person name="Hauser L."/>
            <person name="Markowitz V."/>
            <person name="Cheng J.-F."/>
            <person name="Hugenholtz P."/>
            <person name="Woyke T."/>
            <person name="Wu D."/>
            <person name="Pukall R."/>
            <person name="Gehrich-Schroeter G."/>
            <person name="Schneider S."/>
            <person name="Klenk H.-P."/>
            <person name="Eisen J.A."/>
        </authorList>
    </citation>
    <scope>NUCLEOTIDE SEQUENCE [LARGE SCALE GENOMIC DNA]</scope>
    <source>
        <strain evidence="16">ATCC 700253 / DSM 10332 / NAL</strain>
    </source>
</reference>
<feature type="domain" description="Arginyl tRNA synthetase N-terminal" evidence="14">
    <location>
        <begin position="10"/>
        <end position="93"/>
    </location>
</feature>
<evidence type="ECO:0000256" key="7">
    <source>
        <dbReference type="ARBA" id="ARBA00022840"/>
    </source>
</evidence>
<dbReference type="Pfam" id="PF05746">
    <property type="entry name" value="DALR_1"/>
    <property type="match status" value="1"/>
</dbReference>
<dbReference type="KEGG" id="sap:Sulac_3466"/>
<dbReference type="NCBIfam" id="TIGR00456">
    <property type="entry name" value="argS"/>
    <property type="match status" value="1"/>
</dbReference>
<comment type="subcellular location">
    <subcellularLocation>
        <location evidence="1 11">Cytoplasm</location>
    </subcellularLocation>
</comment>
<dbReference type="SUPFAM" id="SSF52374">
    <property type="entry name" value="Nucleotidylyl transferase"/>
    <property type="match status" value="1"/>
</dbReference>
<evidence type="ECO:0000256" key="6">
    <source>
        <dbReference type="ARBA" id="ARBA00022741"/>
    </source>
</evidence>
<dbReference type="Gene3D" id="3.40.50.620">
    <property type="entry name" value="HUPs"/>
    <property type="match status" value="1"/>
</dbReference>
<name>G8TUE2_SULAD</name>
<dbReference type="InterPro" id="IPR001278">
    <property type="entry name" value="Arg-tRNA-ligase"/>
</dbReference>
<comment type="subunit">
    <text evidence="3 11">Monomer.</text>
</comment>
<evidence type="ECO:0000256" key="12">
    <source>
        <dbReference type="RuleBase" id="RU363038"/>
    </source>
</evidence>
<dbReference type="SUPFAM" id="SSF55190">
    <property type="entry name" value="Arginyl-tRNA synthetase (ArgRS), N-terminal 'additional' domain"/>
    <property type="match status" value="1"/>
</dbReference>